<gene>
    <name evidence="1" type="ORF">Hamer_G016081</name>
</gene>
<comment type="caution">
    <text evidence="1">The sequence shown here is derived from an EMBL/GenBank/DDBJ whole genome shotgun (WGS) entry which is preliminary data.</text>
</comment>
<evidence type="ECO:0000313" key="1">
    <source>
        <dbReference type="EMBL" id="KAG7170278.1"/>
    </source>
</evidence>
<reference evidence="1" key="1">
    <citation type="journal article" date="2021" name="Sci. Adv.">
        <title>The American lobster genome reveals insights on longevity, neural, and immune adaptations.</title>
        <authorList>
            <person name="Polinski J.M."/>
            <person name="Zimin A.V."/>
            <person name="Clark K.F."/>
            <person name="Kohn A.B."/>
            <person name="Sadowski N."/>
            <person name="Timp W."/>
            <person name="Ptitsyn A."/>
            <person name="Khanna P."/>
            <person name="Romanova D.Y."/>
            <person name="Williams P."/>
            <person name="Greenwood S.J."/>
            <person name="Moroz L.L."/>
            <person name="Walt D.R."/>
            <person name="Bodnar A.G."/>
        </authorList>
    </citation>
    <scope>NUCLEOTIDE SEQUENCE</scope>
    <source>
        <strain evidence="1">GMGI-L3</strain>
    </source>
</reference>
<keyword evidence="2" id="KW-1185">Reference proteome</keyword>
<evidence type="ECO:0000313" key="2">
    <source>
        <dbReference type="Proteomes" id="UP000747542"/>
    </source>
</evidence>
<dbReference type="AlphaFoldDB" id="A0A8J5KF36"/>
<sequence length="256" mass="28776">MEAVHHLMLANASSQGMRCWCILGAVVIFVAQALVQVPVGDIRKTGDDVEGEVGEAKELLLDNNGDVEEPGDHCSRYSPQEVFHTDIHPRLVNILDELSHFVESVLSRIESALYTLIPHVSESPIGETSVEELFPEMRRFMFGTMRSVYDVIKTAWKDTITSHIAPNFLGSLISMILKRGSDPSGYKKILKEPLSSLEDFIRLGGEAVDMGDFWINMTQASHHHLQESPILEEDYEAIYQNEEYLTELVLELLASF</sequence>
<accession>A0A8J5KF36</accession>
<protein>
    <submittedName>
        <fullName evidence="1">Uncharacterized protein</fullName>
    </submittedName>
</protein>
<name>A0A8J5KF36_HOMAM</name>
<dbReference type="EMBL" id="JAHLQT010014436">
    <property type="protein sequence ID" value="KAG7170278.1"/>
    <property type="molecule type" value="Genomic_DNA"/>
</dbReference>
<dbReference type="Proteomes" id="UP000747542">
    <property type="component" value="Unassembled WGS sequence"/>
</dbReference>
<proteinExistence type="predicted"/>
<organism evidence="1 2">
    <name type="scientific">Homarus americanus</name>
    <name type="common">American lobster</name>
    <dbReference type="NCBI Taxonomy" id="6706"/>
    <lineage>
        <taxon>Eukaryota</taxon>
        <taxon>Metazoa</taxon>
        <taxon>Ecdysozoa</taxon>
        <taxon>Arthropoda</taxon>
        <taxon>Crustacea</taxon>
        <taxon>Multicrustacea</taxon>
        <taxon>Malacostraca</taxon>
        <taxon>Eumalacostraca</taxon>
        <taxon>Eucarida</taxon>
        <taxon>Decapoda</taxon>
        <taxon>Pleocyemata</taxon>
        <taxon>Astacidea</taxon>
        <taxon>Nephropoidea</taxon>
        <taxon>Nephropidae</taxon>
        <taxon>Homarus</taxon>
    </lineage>
</organism>